<dbReference type="Proteomes" id="UP000663940">
    <property type="component" value="Chromosome"/>
</dbReference>
<evidence type="ECO:0000256" key="1">
    <source>
        <dbReference type="SAM" id="MobiDB-lite"/>
    </source>
</evidence>
<dbReference type="InterPro" id="IPR041459">
    <property type="entry name" value="MPTase-PolyVal"/>
</dbReference>
<reference evidence="3 5" key="1">
    <citation type="submission" date="2019-08" db="EMBL/GenBank/DDBJ databases">
        <title>Comparative genome analysis confer to the adaptation heavy metal polluted environment.</title>
        <authorList>
            <person name="Li Y."/>
        </authorList>
    </citation>
    <scope>NUCLEOTIDE SEQUENCE [LARGE SCALE GENOMIC DNA]</scope>
    <source>
        <strain evidence="3 5">P2</strain>
    </source>
</reference>
<evidence type="ECO:0000313" key="3">
    <source>
        <dbReference type="EMBL" id="QEM04959.1"/>
    </source>
</evidence>
<accession>A0AAE6JFT7</accession>
<gene>
    <name evidence="3" type="ORF">DIU31_016095</name>
    <name evidence="4" type="ORF">J3L21_11395</name>
</gene>
<evidence type="ECO:0000313" key="6">
    <source>
        <dbReference type="Proteomes" id="UP000663940"/>
    </source>
</evidence>
<feature type="domain" description="Polyvalent protein metallopeptidase" evidence="2">
    <location>
        <begin position="19"/>
        <end position="140"/>
    </location>
</feature>
<dbReference type="Proteomes" id="UP000250557">
    <property type="component" value="Chromosome"/>
</dbReference>
<evidence type="ECO:0000313" key="4">
    <source>
        <dbReference type="EMBL" id="QTE52523.1"/>
    </source>
</evidence>
<name>A0AAE6JFT7_9SPHI</name>
<dbReference type="EMBL" id="CP071880">
    <property type="protein sequence ID" value="QTE52523.1"/>
    <property type="molecule type" value="Genomic_DNA"/>
</dbReference>
<feature type="region of interest" description="Disordered" evidence="1">
    <location>
        <begin position="160"/>
        <end position="193"/>
    </location>
</feature>
<evidence type="ECO:0000259" key="2">
    <source>
        <dbReference type="Pfam" id="PF18818"/>
    </source>
</evidence>
<proteinExistence type="predicted"/>
<feature type="compositionally biased region" description="Basic and acidic residues" evidence="1">
    <location>
        <begin position="179"/>
        <end position="193"/>
    </location>
</feature>
<dbReference type="Pfam" id="PF18818">
    <property type="entry name" value="MPTase-PolyVal"/>
    <property type="match status" value="1"/>
</dbReference>
<organism evidence="3 5">
    <name type="scientific">Mucilaginibacter rubeus</name>
    <dbReference type="NCBI Taxonomy" id="2027860"/>
    <lineage>
        <taxon>Bacteria</taxon>
        <taxon>Pseudomonadati</taxon>
        <taxon>Bacteroidota</taxon>
        <taxon>Sphingobacteriia</taxon>
        <taxon>Sphingobacteriales</taxon>
        <taxon>Sphingobacteriaceae</taxon>
        <taxon>Mucilaginibacter</taxon>
    </lineage>
</organism>
<keyword evidence="6" id="KW-1185">Reference proteome</keyword>
<evidence type="ECO:0000313" key="5">
    <source>
        <dbReference type="Proteomes" id="UP000250557"/>
    </source>
</evidence>
<sequence>MRKLPKWEKEPMDLTPTDRAQQILDHAGVAIENGGDDMFYERQTDTIIIPDKEQFASPEQYYAEALHQLAHRSYQQEGLNRDGDLRAGEMVGEELRTNLASLFISKELNLPYDLNDHVGYLNSWSVLMKEDPAELFKAASDAQKIVDQVLGFEQQVAEKEELGTENDLPESRQQGDSPEAQHEEPKFNPERLTKGEIIPHNGTEFKVLAELKNNVYNMQDLGDKRKFKMSSDSGLFASLIEARNNSQEISTGMDVEHEVAETEEINEAEEIDNTYQMQR</sequence>
<dbReference type="EMBL" id="CP043451">
    <property type="protein sequence ID" value="QEM04959.1"/>
    <property type="molecule type" value="Genomic_DNA"/>
</dbReference>
<dbReference type="AlphaFoldDB" id="A0AAE6JFT7"/>
<reference evidence="4 6" key="2">
    <citation type="submission" date="2021-03" db="EMBL/GenBank/DDBJ databases">
        <title>Mucilaginibacter strains isolated from gold and copper mining confer multi heavy-metal resistance.</title>
        <authorList>
            <person name="Li Y."/>
        </authorList>
    </citation>
    <scope>NUCLEOTIDE SEQUENCE [LARGE SCALE GENOMIC DNA]</scope>
    <source>
        <strain evidence="4 6">P2-4</strain>
    </source>
</reference>
<protein>
    <recommendedName>
        <fullName evidence="2">Polyvalent protein metallopeptidase domain-containing protein</fullName>
    </recommendedName>
</protein>
<dbReference type="RefSeq" id="WP_112654598.1">
    <property type="nucleotide sequence ID" value="NZ_CP043451.1"/>
</dbReference>